<protein>
    <recommendedName>
        <fullName evidence="4">Lipoprotein</fullName>
    </recommendedName>
</protein>
<dbReference type="EMBL" id="FQWL01000001">
    <property type="protein sequence ID" value="SHG29655.1"/>
    <property type="molecule type" value="Genomic_DNA"/>
</dbReference>
<keyword evidence="3" id="KW-1185">Reference proteome</keyword>
<feature type="signal peptide" evidence="1">
    <location>
        <begin position="1"/>
        <end position="20"/>
    </location>
</feature>
<evidence type="ECO:0000256" key="1">
    <source>
        <dbReference type="SAM" id="SignalP"/>
    </source>
</evidence>
<evidence type="ECO:0000313" key="3">
    <source>
        <dbReference type="Proteomes" id="UP000184532"/>
    </source>
</evidence>
<accession>A0A1M5IN44</accession>
<dbReference type="PROSITE" id="PS51257">
    <property type="entry name" value="PROKAR_LIPOPROTEIN"/>
    <property type="match status" value="1"/>
</dbReference>
<dbReference type="OrthoDB" id="1450382at2"/>
<dbReference type="RefSeq" id="WP_073176595.1">
    <property type="nucleotide sequence ID" value="NZ_FQWL01000001.1"/>
</dbReference>
<proteinExistence type="predicted"/>
<evidence type="ECO:0008006" key="4">
    <source>
        <dbReference type="Google" id="ProtNLM"/>
    </source>
</evidence>
<organism evidence="2 3">
    <name type="scientific">Flagellimonas flava</name>
    <dbReference type="NCBI Taxonomy" id="570519"/>
    <lineage>
        <taxon>Bacteria</taxon>
        <taxon>Pseudomonadati</taxon>
        <taxon>Bacteroidota</taxon>
        <taxon>Flavobacteriia</taxon>
        <taxon>Flavobacteriales</taxon>
        <taxon>Flavobacteriaceae</taxon>
        <taxon>Flagellimonas</taxon>
    </lineage>
</organism>
<gene>
    <name evidence="2" type="ORF">SAMN04488116_0817</name>
</gene>
<evidence type="ECO:0000313" key="2">
    <source>
        <dbReference type="EMBL" id="SHG29655.1"/>
    </source>
</evidence>
<dbReference type="Proteomes" id="UP000184532">
    <property type="component" value="Unassembled WGS sequence"/>
</dbReference>
<dbReference type="STRING" id="570519.SAMN04488116_0817"/>
<sequence>MKISFYVLLLLLLVSSSCKNQEMEHALAEMKVELSETEKLIQNNNLALEASQKRILLYEEVEQNLVQASNEDFTLHVDKTEDDQLRLSLWEYPNPTSKLPQIVLYSGEIKKTGNWGVKQYSFDEKEQRFIVETVPLRRGSKRYHVFLERLDSGVPKYYGKMTDLKTSQR</sequence>
<reference evidence="3" key="1">
    <citation type="submission" date="2016-11" db="EMBL/GenBank/DDBJ databases">
        <authorList>
            <person name="Varghese N."/>
            <person name="Submissions S."/>
        </authorList>
    </citation>
    <scope>NUCLEOTIDE SEQUENCE [LARGE SCALE GENOMIC DNA]</scope>
    <source>
        <strain evidence="3">DSM 22638</strain>
    </source>
</reference>
<name>A0A1M5IN44_9FLAO</name>
<keyword evidence="1" id="KW-0732">Signal</keyword>
<feature type="chain" id="PRO_5013155325" description="Lipoprotein" evidence="1">
    <location>
        <begin position="21"/>
        <end position="169"/>
    </location>
</feature>
<dbReference type="AlphaFoldDB" id="A0A1M5IN44"/>